<feature type="chain" id="PRO_5012861036" description="PKD domain-containing protein" evidence="1">
    <location>
        <begin position="29"/>
        <end position="281"/>
    </location>
</feature>
<gene>
    <name evidence="2" type="ORF">ACGLYG10_1580</name>
</gene>
<protein>
    <recommendedName>
        <fullName evidence="4">PKD domain-containing protein</fullName>
    </recommendedName>
</protein>
<evidence type="ECO:0008006" key="4">
    <source>
        <dbReference type="Google" id="ProtNLM"/>
    </source>
</evidence>
<evidence type="ECO:0000256" key="1">
    <source>
        <dbReference type="SAM" id="SignalP"/>
    </source>
</evidence>
<dbReference type="Proteomes" id="UP000184291">
    <property type="component" value="Unassembled WGS sequence"/>
</dbReference>
<name>A0A1M4RZF7_9ACTO</name>
<accession>A0A1M4RZF7</accession>
<evidence type="ECO:0000313" key="2">
    <source>
        <dbReference type="EMBL" id="SHE25364.1"/>
    </source>
</evidence>
<sequence length="281" mass="29160">MKPHMSPLIFGTAAAMLVLYFSVPTATASSQTGDEYDAHGYGSSVVVTGSTSRQVLSFAPGGPAAANTAVGGGVFNEHAAQVAQLRYLACIGMRTSVNTGVGSFLLNPADCDTDAAPTTTAQAADGTMVAITVTATDVSTLLADGSGITRQPPGPEVLLTKDFIVYTNPDTQTLTTTIAGTEVTIHATPTTYTWNWGDNTTTTTTDPGAPWPNQTVTHQYTTTAQGVTTTLTTTWQATYTPTGGTTTPVVGTITTTNTTTAYNIVRTTTYLTDQAETQQGH</sequence>
<reference evidence="3" key="1">
    <citation type="submission" date="2016-09" db="EMBL/GenBank/DDBJ databases">
        <authorList>
            <person name="Strepis N."/>
        </authorList>
    </citation>
    <scope>NUCLEOTIDE SEQUENCE [LARGE SCALE GENOMIC DNA]</scope>
</reference>
<dbReference type="STRING" id="1892869.ACGLYG10_1580"/>
<organism evidence="2 3">
    <name type="scientific">Actinomyces glycerinitolerans</name>
    <dbReference type="NCBI Taxonomy" id="1892869"/>
    <lineage>
        <taxon>Bacteria</taxon>
        <taxon>Bacillati</taxon>
        <taxon>Actinomycetota</taxon>
        <taxon>Actinomycetes</taxon>
        <taxon>Actinomycetales</taxon>
        <taxon>Actinomycetaceae</taxon>
        <taxon>Actinomyces</taxon>
    </lineage>
</organism>
<keyword evidence="1" id="KW-0732">Signal</keyword>
<keyword evidence="3" id="KW-1185">Reference proteome</keyword>
<dbReference type="AlphaFoldDB" id="A0A1M4RZF7"/>
<feature type="signal peptide" evidence="1">
    <location>
        <begin position="1"/>
        <end position="28"/>
    </location>
</feature>
<dbReference type="EMBL" id="FQTT01000010">
    <property type="protein sequence ID" value="SHE25364.1"/>
    <property type="molecule type" value="Genomic_DNA"/>
</dbReference>
<proteinExistence type="predicted"/>
<evidence type="ECO:0000313" key="3">
    <source>
        <dbReference type="Proteomes" id="UP000184291"/>
    </source>
</evidence>